<comment type="catalytic activity">
    <reaction evidence="8">
        <text>L-threonyl-[protein] + ATP = O-phospho-L-threonyl-[protein] + ADP + H(+)</text>
        <dbReference type="Rhea" id="RHEA:46608"/>
        <dbReference type="Rhea" id="RHEA-COMP:11060"/>
        <dbReference type="Rhea" id="RHEA-COMP:11605"/>
        <dbReference type="ChEBI" id="CHEBI:15378"/>
        <dbReference type="ChEBI" id="CHEBI:30013"/>
        <dbReference type="ChEBI" id="CHEBI:30616"/>
        <dbReference type="ChEBI" id="CHEBI:61977"/>
        <dbReference type="ChEBI" id="CHEBI:456216"/>
        <dbReference type="EC" id="2.7.12.2"/>
    </reaction>
</comment>
<evidence type="ECO:0000256" key="2">
    <source>
        <dbReference type="ARBA" id="ARBA00022741"/>
    </source>
</evidence>
<comment type="catalytic activity">
    <reaction evidence="7">
        <text>L-seryl-[protein] + ATP = O-phospho-L-seryl-[protein] + ADP + H(+)</text>
        <dbReference type="Rhea" id="RHEA:17989"/>
        <dbReference type="Rhea" id="RHEA-COMP:9863"/>
        <dbReference type="Rhea" id="RHEA-COMP:11604"/>
        <dbReference type="ChEBI" id="CHEBI:15378"/>
        <dbReference type="ChEBI" id="CHEBI:29999"/>
        <dbReference type="ChEBI" id="CHEBI:30616"/>
        <dbReference type="ChEBI" id="CHEBI:83421"/>
        <dbReference type="ChEBI" id="CHEBI:456216"/>
        <dbReference type="EC" id="2.7.12.2"/>
    </reaction>
</comment>
<evidence type="ECO:0000256" key="5">
    <source>
        <dbReference type="ARBA" id="ARBA00038035"/>
    </source>
</evidence>
<evidence type="ECO:0000256" key="4">
    <source>
        <dbReference type="ARBA" id="ARBA00022840"/>
    </source>
</evidence>
<evidence type="ECO:0000313" key="11">
    <source>
        <dbReference type="EMBL" id="KKK74568.1"/>
    </source>
</evidence>
<comment type="similarity">
    <text evidence="5">Belongs to the protein kinase superfamily. STE Ser/Thr protein kinase family. MAP kinase kinase subfamily.</text>
</comment>
<keyword evidence="1" id="KW-0808">Transferase</keyword>
<name>A0A0F8XZY5_9ZZZZ</name>
<dbReference type="EC" id="2.7.12.2" evidence="6"/>
<organism evidence="11">
    <name type="scientific">marine sediment metagenome</name>
    <dbReference type="NCBI Taxonomy" id="412755"/>
    <lineage>
        <taxon>unclassified sequences</taxon>
        <taxon>metagenomes</taxon>
        <taxon>ecological metagenomes</taxon>
    </lineage>
</organism>
<protein>
    <recommendedName>
        <fullName evidence="6">mitogen-activated protein kinase kinase</fullName>
        <ecNumber evidence="6">2.7.12.2</ecNumber>
    </recommendedName>
</protein>
<evidence type="ECO:0000259" key="10">
    <source>
        <dbReference type="PROSITE" id="PS50011"/>
    </source>
</evidence>
<reference evidence="11" key="1">
    <citation type="journal article" date="2015" name="Nature">
        <title>Complex archaea that bridge the gap between prokaryotes and eukaryotes.</title>
        <authorList>
            <person name="Spang A."/>
            <person name="Saw J.H."/>
            <person name="Jorgensen S.L."/>
            <person name="Zaremba-Niedzwiedzka K."/>
            <person name="Martijn J."/>
            <person name="Lind A.E."/>
            <person name="van Eijk R."/>
            <person name="Schleper C."/>
            <person name="Guy L."/>
            <person name="Ettema T.J."/>
        </authorList>
    </citation>
    <scope>NUCLEOTIDE SEQUENCE</scope>
</reference>
<keyword evidence="3" id="KW-0418">Kinase</keyword>
<dbReference type="InterPro" id="IPR000719">
    <property type="entry name" value="Prot_kinase_dom"/>
</dbReference>
<gene>
    <name evidence="11" type="ORF">LCGC14_2882460</name>
</gene>
<dbReference type="PANTHER" id="PTHR48013:SF9">
    <property type="entry name" value="DUAL SPECIFICITY MITOGEN-ACTIVATED PROTEIN KINASE KINASE 5"/>
    <property type="match status" value="1"/>
</dbReference>
<dbReference type="Pfam" id="PF00069">
    <property type="entry name" value="Pkinase"/>
    <property type="match status" value="1"/>
</dbReference>
<dbReference type="Gene3D" id="1.10.510.10">
    <property type="entry name" value="Transferase(Phosphotransferase) domain 1"/>
    <property type="match status" value="1"/>
</dbReference>
<evidence type="ECO:0000256" key="7">
    <source>
        <dbReference type="ARBA" id="ARBA00049014"/>
    </source>
</evidence>
<feature type="non-terminal residue" evidence="11">
    <location>
        <position position="1"/>
    </location>
</feature>
<proteinExistence type="inferred from homology"/>
<keyword evidence="2" id="KW-0547">Nucleotide-binding</keyword>
<dbReference type="GO" id="GO:0004708">
    <property type="term" value="F:MAP kinase kinase activity"/>
    <property type="evidence" value="ECO:0007669"/>
    <property type="project" value="UniProtKB-EC"/>
</dbReference>
<evidence type="ECO:0000256" key="1">
    <source>
        <dbReference type="ARBA" id="ARBA00022679"/>
    </source>
</evidence>
<dbReference type="PANTHER" id="PTHR48013">
    <property type="entry name" value="DUAL SPECIFICITY MITOGEN-ACTIVATED PROTEIN KINASE KINASE 5-RELATED"/>
    <property type="match status" value="1"/>
</dbReference>
<dbReference type="CDD" id="cd14014">
    <property type="entry name" value="STKc_PknB_like"/>
    <property type="match status" value="1"/>
</dbReference>
<comment type="catalytic activity">
    <reaction evidence="9">
        <text>L-tyrosyl-[protein] + ATP = O-phospho-L-tyrosyl-[protein] + ADP + H(+)</text>
        <dbReference type="Rhea" id="RHEA:10596"/>
        <dbReference type="Rhea" id="RHEA-COMP:10136"/>
        <dbReference type="Rhea" id="RHEA-COMP:20101"/>
        <dbReference type="ChEBI" id="CHEBI:15378"/>
        <dbReference type="ChEBI" id="CHEBI:30616"/>
        <dbReference type="ChEBI" id="CHEBI:46858"/>
        <dbReference type="ChEBI" id="CHEBI:61978"/>
        <dbReference type="ChEBI" id="CHEBI:456216"/>
        <dbReference type="EC" id="2.7.12.2"/>
    </reaction>
</comment>
<evidence type="ECO:0000256" key="6">
    <source>
        <dbReference type="ARBA" id="ARBA00038999"/>
    </source>
</evidence>
<dbReference type="SMART" id="SM00220">
    <property type="entry name" value="S_TKc"/>
    <property type="match status" value="1"/>
</dbReference>
<dbReference type="SUPFAM" id="SSF56112">
    <property type="entry name" value="Protein kinase-like (PK-like)"/>
    <property type="match status" value="1"/>
</dbReference>
<comment type="caution">
    <text evidence="11">The sequence shown here is derived from an EMBL/GenBank/DDBJ whole genome shotgun (WGS) entry which is preliminary data.</text>
</comment>
<dbReference type="GO" id="GO:0005524">
    <property type="term" value="F:ATP binding"/>
    <property type="evidence" value="ECO:0007669"/>
    <property type="project" value="UniProtKB-KW"/>
</dbReference>
<feature type="domain" description="Protein kinase" evidence="10">
    <location>
        <begin position="1"/>
        <end position="154"/>
    </location>
</feature>
<evidence type="ECO:0000256" key="8">
    <source>
        <dbReference type="ARBA" id="ARBA00049299"/>
    </source>
</evidence>
<keyword evidence="4" id="KW-0067">ATP-binding</keyword>
<accession>A0A0F8XZY5</accession>
<dbReference type="EMBL" id="LAZR01056257">
    <property type="protein sequence ID" value="KKK74568.1"/>
    <property type="molecule type" value="Genomic_DNA"/>
</dbReference>
<dbReference type="PROSITE" id="PS50011">
    <property type="entry name" value="PROTEIN_KINASE_DOM"/>
    <property type="match status" value="1"/>
</dbReference>
<evidence type="ECO:0000256" key="3">
    <source>
        <dbReference type="ARBA" id="ARBA00022777"/>
    </source>
</evidence>
<dbReference type="InterPro" id="IPR011009">
    <property type="entry name" value="Kinase-like_dom_sf"/>
</dbReference>
<evidence type="ECO:0000256" key="9">
    <source>
        <dbReference type="ARBA" id="ARBA00051693"/>
    </source>
</evidence>
<sequence>AEGLSYFNRQGWVHRDIKPDNFLVNDDGEVRLIDFALAQRSRRGLSRLLAMKGKVQGTRSYMSPEQIRGGALDARSDVYAFGCTLHELISGKPPFTGATANELLQKHIRSTPPALEASNKNITAEFAQLVRRALSKDPDKRPETVDEFRVNKVFKVPPQPPKEMLDKEQ</sequence>
<dbReference type="AlphaFoldDB" id="A0A0F8XZY5"/>